<name>A0A6B2LMN5_9EUKA</name>
<dbReference type="GO" id="GO:0051500">
    <property type="term" value="F:D-tyrosyl-tRNA(Tyr) deacylase activity"/>
    <property type="evidence" value="ECO:0007669"/>
    <property type="project" value="TreeGrafter"/>
</dbReference>
<comment type="subcellular location">
    <subcellularLocation>
        <location evidence="1">Cytoplasm</location>
    </subcellularLocation>
</comment>
<proteinExistence type="predicted"/>
<dbReference type="GO" id="GO:0005737">
    <property type="term" value="C:cytoplasm"/>
    <property type="evidence" value="ECO:0007669"/>
    <property type="project" value="UniProtKB-SubCell"/>
</dbReference>
<dbReference type="AlphaFoldDB" id="A0A6B2LMN5"/>
<evidence type="ECO:0000256" key="4">
    <source>
        <dbReference type="ARBA" id="ARBA00022801"/>
    </source>
</evidence>
<evidence type="ECO:0000256" key="3">
    <source>
        <dbReference type="ARBA" id="ARBA00022490"/>
    </source>
</evidence>
<dbReference type="InterPro" id="IPR023509">
    <property type="entry name" value="DTD-like_sf"/>
</dbReference>
<protein>
    <recommendedName>
        <fullName evidence="6">D-aminoacyl-tRNA deacylase</fullName>
    </recommendedName>
</protein>
<dbReference type="Pfam" id="PF02580">
    <property type="entry name" value="Tyr_Deacylase"/>
    <property type="match status" value="1"/>
</dbReference>
<dbReference type="SUPFAM" id="SSF69500">
    <property type="entry name" value="DTD-like"/>
    <property type="match status" value="1"/>
</dbReference>
<keyword evidence="4" id="KW-0378">Hydrolase</keyword>
<evidence type="ECO:0000256" key="1">
    <source>
        <dbReference type="ARBA" id="ARBA00004496"/>
    </source>
</evidence>
<evidence type="ECO:0008006" key="6">
    <source>
        <dbReference type="Google" id="ProtNLM"/>
    </source>
</evidence>
<comment type="subunit">
    <text evidence="2">Homodimer.</text>
</comment>
<reference evidence="5" key="1">
    <citation type="journal article" date="2020" name="J. Eukaryot. Microbiol.">
        <title>De novo Sequencing, Assembly and Annotation of the Transcriptome for the Free-Living Testate Amoeba Arcella intermedia.</title>
        <authorList>
            <person name="Ribeiro G.M."/>
            <person name="Porfirio-Sousa A.L."/>
            <person name="Maurer-Alcala X.X."/>
            <person name="Katz L.A."/>
            <person name="Lahr D.J.G."/>
        </authorList>
    </citation>
    <scope>NUCLEOTIDE SEQUENCE</scope>
</reference>
<sequence>MARLVLQEIQSAKLLVDNKDEWVSVEAGLVVYICFLSNPIWTNEATTKETIKKMVSPIFQLSTQWREEEKKKRPIEEVGGDILIIPQASLGGKIKQKNLQFHGLIDKPRGLELYQQFIDECILLTKTLNIKSEVRHGTYGNRQGLHFVSNGPNTIALDF</sequence>
<dbReference type="EMBL" id="GIBP01009460">
    <property type="protein sequence ID" value="NDV38429.1"/>
    <property type="molecule type" value="Transcribed_RNA"/>
</dbReference>
<accession>A0A6B2LMN5</accession>
<keyword evidence="3" id="KW-0963">Cytoplasm</keyword>
<dbReference type="PANTHER" id="PTHR10472">
    <property type="entry name" value="D-TYROSYL-TRNA TYR DEACYLASE"/>
    <property type="match status" value="1"/>
</dbReference>
<organism evidence="5">
    <name type="scientific">Arcella intermedia</name>
    <dbReference type="NCBI Taxonomy" id="1963864"/>
    <lineage>
        <taxon>Eukaryota</taxon>
        <taxon>Amoebozoa</taxon>
        <taxon>Tubulinea</taxon>
        <taxon>Elardia</taxon>
        <taxon>Arcellinida</taxon>
        <taxon>Sphaerothecina</taxon>
        <taxon>Arcellidae</taxon>
        <taxon>Arcella</taxon>
    </lineage>
</organism>
<dbReference type="PANTHER" id="PTHR10472:SF1">
    <property type="entry name" value="D-AMINOACYL-TRNA DEACYLASE 2"/>
    <property type="match status" value="1"/>
</dbReference>
<evidence type="ECO:0000256" key="2">
    <source>
        <dbReference type="ARBA" id="ARBA00011738"/>
    </source>
</evidence>
<dbReference type="Gene3D" id="3.50.80.10">
    <property type="entry name" value="D-tyrosyl-tRNA(Tyr) deacylase"/>
    <property type="match status" value="1"/>
</dbReference>
<evidence type="ECO:0000313" key="5">
    <source>
        <dbReference type="EMBL" id="NDV38429.1"/>
    </source>
</evidence>
<dbReference type="InterPro" id="IPR003732">
    <property type="entry name" value="Daa-tRNA_deacyls_DTD"/>
</dbReference>